<evidence type="ECO:0000256" key="3">
    <source>
        <dbReference type="ARBA" id="ARBA00012438"/>
    </source>
</evidence>
<dbReference type="PANTHER" id="PTHR43065:SF42">
    <property type="entry name" value="TWO-COMPONENT SENSOR PPRA"/>
    <property type="match status" value="1"/>
</dbReference>
<dbReference type="SUPFAM" id="SSF47384">
    <property type="entry name" value="Homodimeric domain of signal transducing histidine kinase"/>
    <property type="match status" value="1"/>
</dbReference>
<dbReference type="Pfam" id="PF00672">
    <property type="entry name" value="HAMP"/>
    <property type="match status" value="1"/>
</dbReference>
<name>A0ABQ5Q5W6_9BACT</name>
<keyword evidence="5" id="KW-0808">Transferase</keyword>
<sequence>MRTRIGTRLILGAGLSTALVIGIMAVVIVRDHASQLLFERTRSANQLSETIKSSTHFDMLENRRENLHRQIRAIGGLEQEGIRKVRVFNKEGRIMFSSDGEEIGTSLDPKGEACYACHAEGRPLEHLDIRQRARVFRGPDGTRLLGIINPIPNEPSCSTADCHAHSPRQSLLGVLDVNVSLAEVDREIARSRAVMAGAALAAILAGSAILWWLNRRLVVRPVAALVAGTRRVGEGDLSTPIPFVGRHELGELAKAFNTMVDRLSETQRQLALADKLASVGRLAAGIAHEINNPLTGVLSYASLLRKRFDADQAAADDLDVIVRETVRCRGIIKGLLDFSRPAQPMRKPTDLNEVARRAVAVVMSQLSLRHVSLSLDLAEDLPTAQADANQIQQVVVNLLLNAADAIGEGGGTIAVSTRAAVMPPPLETDPDAAPSPGGEPSPALELTVADDGCGISAEDLPHLFEPFFSTKGNRGTGLGLAVTWGLVEAHGGRIDVQSQPGQGARFTVRIPQAPRTDPPHPTKEVP</sequence>
<feature type="compositionally biased region" description="Low complexity" evidence="7">
    <location>
        <begin position="431"/>
        <end position="442"/>
    </location>
</feature>
<protein>
    <recommendedName>
        <fullName evidence="3">histidine kinase</fullName>
        <ecNumber evidence="3">2.7.13.3</ecNumber>
    </recommendedName>
</protein>
<comment type="catalytic activity">
    <reaction evidence="1">
        <text>ATP + protein L-histidine = ADP + protein N-phospho-L-histidine.</text>
        <dbReference type="EC" id="2.7.13.3"/>
    </reaction>
</comment>
<evidence type="ECO:0000256" key="4">
    <source>
        <dbReference type="ARBA" id="ARBA00022553"/>
    </source>
</evidence>
<feature type="region of interest" description="Disordered" evidence="7">
    <location>
        <begin position="422"/>
        <end position="442"/>
    </location>
</feature>
<keyword evidence="4" id="KW-0597">Phosphoprotein</keyword>
<keyword evidence="8" id="KW-0472">Membrane</keyword>
<dbReference type="InterPro" id="IPR005467">
    <property type="entry name" value="His_kinase_dom"/>
</dbReference>
<evidence type="ECO:0000256" key="1">
    <source>
        <dbReference type="ARBA" id="ARBA00000085"/>
    </source>
</evidence>
<dbReference type="SMART" id="SM00304">
    <property type="entry name" value="HAMP"/>
    <property type="match status" value="1"/>
</dbReference>
<dbReference type="Gene3D" id="1.10.287.130">
    <property type="match status" value="1"/>
</dbReference>
<dbReference type="PROSITE" id="PS50109">
    <property type="entry name" value="HIS_KIN"/>
    <property type="match status" value="1"/>
</dbReference>
<feature type="domain" description="Histidine kinase" evidence="9">
    <location>
        <begin position="285"/>
        <end position="514"/>
    </location>
</feature>
<evidence type="ECO:0000313" key="11">
    <source>
        <dbReference type="EMBL" id="GLH70073.1"/>
    </source>
</evidence>
<keyword evidence="6 11" id="KW-0418">Kinase</keyword>
<gene>
    <name evidence="11" type="ORF">GETHPA_16060</name>
</gene>
<dbReference type="SUPFAM" id="SSF158472">
    <property type="entry name" value="HAMP domain-like"/>
    <property type="match status" value="1"/>
</dbReference>
<dbReference type="RefSeq" id="WP_285724434.1">
    <property type="nucleotide sequence ID" value="NZ_BSDD01000003.1"/>
</dbReference>
<evidence type="ECO:0000256" key="8">
    <source>
        <dbReference type="SAM" id="Phobius"/>
    </source>
</evidence>
<dbReference type="PROSITE" id="PS50885">
    <property type="entry name" value="HAMP"/>
    <property type="match status" value="1"/>
</dbReference>
<comment type="caution">
    <text evidence="11">The sequence shown here is derived from an EMBL/GenBank/DDBJ whole genome shotgun (WGS) entry which is preliminary data.</text>
</comment>
<reference evidence="11 12" key="1">
    <citation type="journal article" date="2023" name="Antonie Van Leeuwenhoek">
        <title>Mesoterricola silvestris gen. nov., sp. nov., Mesoterricola sediminis sp. nov., Geothrix oryzae sp. nov., Geothrix edaphica sp. nov., Geothrix rubra sp. nov., and Geothrix limicola sp. nov., six novel members of Acidobacteriota isolated from soils.</title>
        <authorList>
            <person name="Itoh H."/>
            <person name="Sugisawa Y."/>
            <person name="Mise K."/>
            <person name="Xu Z."/>
            <person name="Kuniyasu M."/>
            <person name="Ushijima N."/>
            <person name="Kawano K."/>
            <person name="Kobayashi E."/>
            <person name="Shiratori Y."/>
            <person name="Masuda Y."/>
            <person name="Senoo K."/>
        </authorList>
    </citation>
    <scope>NUCLEOTIDE SEQUENCE [LARGE SCALE GENOMIC DNA]</scope>
    <source>
        <strain evidence="11 12">Red803</strain>
    </source>
</reference>
<keyword evidence="8" id="KW-1133">Transmembrane helix</keyword>
<keyword evidence="12" id="KW-1185">Reference proteome</keyword>
<dbReference type="InterPro" id="IPR036097">
    <property type="entry name" value="HisK_dim/P_sf"/>
</dbReference>
<dbReference type="GO" id="GO:0016301">
    <property type="term" value="F:kinase activity"/>
    <property type="evidence" value="ECO:0007669"/>
    <property type="project" value="UniProtKB-KW"/>
</dbReference>
<dbReference type="EC" id="2.7.13.3" evidence="3"/>
<dbReference type="EMBL" id="BSDD01000003">
    <property type="protein sequence ID" value="GLH70073.1"/>
    <property type="molecule type" value="Genomic_DNA"/>
</dbReference>
<dbReference type="InterPro" id="IPR003594">
    <property type="entry name" value="HATPase_dom"/>
</dbReference>
<evidence type="ECO:0000256" key="2">
    <source>
        <dbReference type="ARBA" id="ARBA00004370"/>
    </source>
</evidence>
<feature type="compositionally biased region" description="Basic and acidic residues" evidence="7">
    <location>
        <begin position="517"/>
        <end position="526"/>
    </location>
</feature>
<evidence type="ECO:0000259" key="9">
    <source>
        <dbReference type="PROSITE" id="PS50109"/>
    </source>
</evidence>
<evidence type="ECO:0000256" key="5">
    <source>
        <dbReference type="ARBA" id="ARBA00022679"/>
    </source>
</evidence>
<evidence type="ECO:0000259" key="10">
    <source>
        <dbReference type="PROSITE" id="PS50885"/>
    </source>
</evidence>
<accession>A0ABQ5Q5W6</accession>
<dbReference type="PRINTS" id="PR00344">
    <property type="entry name" value="BCTRLSENSOR"/>
</dbReference>
<dbReference type="Proteomes" id="UP001165089">
    <property type="component" value="Unassembled WGS sequence"/>
</dbReference>
<dbReference type="InterPro" id="IPR004358">
    <property type="entry name" value="Sig_transdc_His_kin-like_C"/>
</dbReference>
<dbReference type="SMART" id="SM00387">
    <property type="entry name" value="HATPase_c"/>
    <property type="match status" value="1"/>
</dbReference>
<dbReference type="PANTHER" id="PTHR43065">
    <property type="entry name" value="SENSOR HISTIDINE KINASE"/>
    <property type="match status" value="1"/>
</dbReference>
<dbReference type="Gene3D" id="6.10.340.10">
    <property type="match status" value="1"/>
</dbReference>
<organism evidence="11 12">
    <name type="scientific">Geothrix rubra</name>
    <dbReference type="NCBI Taxonomy" id="2927977"/>
    <lineage>
        <taxon>Bacteria</taxon>
        <taxon>Pseudomonadati</taxon>
        <taxon>Acidobacteriota</taxon>
        <taxon>Holophagae</taxon>
        <taxon>Holophagales</taxon>
        <taxon>Holophagaceae</taxon>
        <taxon>Geothrix</taxon>
    </lineage>
</organism>
<dbReference type="SUPFAM" id="SSF55874">
    <property type="entry name" value="ATPase domain of HSP90 chaperone/DNA topoisomerase II/histidine kinase"/>
    <property type="match status" value="1"/>
</dbReference>
<dbReference type="InterPro" id="IPR003660">
    <property type="entry name" value="HAMP_dom"/>
</dbReference>
<dbReference type="Pfam" id="PF00512">
    <property type="entry name" value="HisKA"/>
    <property type="match status" value="1"/>
</dbReference>
<evidence type="ECO:0000256" key="6">
    <source>
        <dbReference type="ARBA" id="ARBA00022777"/>
    </source>
</evidence>
<dbReference type="CDD" id="cd06225">
    <property type="entry name" value="HAMP"/>
    <property type="match status" value="1"/>
</dbReference>
<keyword evidence="8" id="KW-0812">Transmembrane</keyword>
<dbReference type="Gene3D" id="3.30.450.290">
    <property type="match status" value="1"/>
</dbReference>
<dbReference type="SMART" id="SM00388">
    <property type="entry name" value="HisKA"/>
    <property type="match status" value="1"/>
</dbReference>
<dbReference type="Gene3D" id="3.30.565.10">
    <property type="entry name" value="Histidine kinase-like ATPase, C-terminal domain"/>
    <property type="match status" value="1"/>
</dbReference>
<dbReference type="InterPro" id="IPR036890">
    <property type="entry name" value="HATPase_C_sf"/>
</dbReference>
<dbReference type="Pfam" id="PF02518">
    <property type="entry name" value="HATPase_c"/>
    <property type="match status" value="1"/>
</dbReference>
<dbReference type="CDD" id="cd00082">
    <property type="entry name" value="HisKA"/>
    <property type="match status" value="1"/>
</dbReference>
<proteinExistence type="predicted"/>
<dbReference type="InterPro" id="IPR003661">
    <property type="entry name" value="HisK_dim/P_dom"/>
</dbReference>
<evidence type="ECO:0000256" key="7">
    <source>
        <dbReference type="SAM" id="MobiDB-lite"/>
    </source>
</evidence>
<comment type="subcellular location">
    <subcellularLocation>
        <location evidence="2">Membrane</location>
    </subcellularLocation>
</comment>
<feature type="region of interest" description="Disordered" evidence="7">
    <location>
        <begin position="497"/>
        <end position="526"/>
    </location>
</feature>
<evidence type="ECO:0000313" key="12">
    <source>
        <dbReference type="Proteomes" id="UP001165089"/>
    </source>
</evidence>
<feature type="transmembrane region" description="Helical" evidence="8">
    <location>
        <begin position="6"/>
        <end position="29"/>
    </location>
</feature>
<feature type="domain" description="HAMP" evidence="10">
    <location>
        <begin position="216"/>
        <end position="268"/>
    </location>
</feature>